<evidence type="ECO:0000313" key="2">
    <source>
        <dbReference type="EMBL" id="EGG12649.1"/>
    </source>
</evidence>
<name>F4R3L6_MELLP</name>
<dbReference type="InParanoid" id="F4R3L6"/>
<dbReference type="Proteomes" id="UP000001072">
    <property type="component" value="Unassembled WGS sequence"/>
</dbReference>
<dbReference type="GeneID" id="18921277"/>
<keyword evidence="3" id="KW-1185">Reference proteome</keyword>
<dbReference type="KEGG" id="mlr:MELLADRAFT_101096"/>
<evidence type="ECO:0000313" key="3">
    <source>
        <dbReference type="Proteomes" id="UP000001072"/>
    </source>
</evidence>
<dbReference type="VEuPathDB" id="FungiDB:MELLADRAFT_101096"/>
<reference evidence="3" key="1">
    <citation type="journal article" date="2011" name="Proc. Natl. Acad. Sci. U.S.A.">
        <title>Obligate biotrophy features unraveled by the genomic analysis of rust fungi.</title>
        <authorList>
            <person name="Duplessis S."/>
            <person name="Cuomo C.A."/>
            <person name="Lin Y.-C."/>
            <person name="Aerts A."/>
            <person name="Tisserant E."/>
            <person name="Veneault-Fourrey C."/>
            <person name="Joly D.L."/>
            <person name="Hacquard S."/>
            <person name="Amselem J."/>
            <person name="Cantarel B.L."/>
            <person name="Chiu R."/>
            <person name="Coutinho P.M."/>
            <person name="Feau N."/>
            <person name="Field M."/>
            <person name="Frey P."/>
            <person name="Gelhaye E."/>
            <person name="Goldberg J."/>
            <person name="Grabherr M.G."/>
            <person name="Kodira C.D."/>
            <person name="Kohler A."/>
            <person name="Kuees U."/>
            <person name="Lindquist E.A."/>
            <person name="Lucas S.M."/>
            <person name="Mago R."/>
            <person name="Mauceli E."/>
            <person name="Morin E."/>
            <person name="Murat C."/>
            <person name="Pangilinan J.L."/>
            <person name="Park R."/>
            <person name="Pearson M."/>
            <person name="Quesneville H."/>
            <person name="Rouhier N."/>
            <person name="Sakthikumar S."/>
            <person name="Salamov A.A."/>
            <person name="Schmutz J."/>
            <person name="Selles B."/>
            <person name="Shapiro H."/>
            <person name="Tanguay P."/>
            <person name="Tuskan G.A."/>
            <person name="Henrissat B."/>
            <person name="Van de Peer Y."/>
            <person name="Rouze P."/>
            <person name="Ellis J.G."/>
            <person name="Dodds P.N."/>
            <person name="Schein J.E."/>
            <person name="Zhong S."/>
            <person name="Hamelin R.C."/>
            <person name="Grigoriev I.V."/>
            <person name="Szabo L.J."/>
            <person name="Martin F."/>
        </authorList>
    </citation>
    <scope>NUCLEOTIDE SEQUENCE [LARGE SCALE GENOMIC DNA]</scope>
    <source>
        <strain evidence="3">98AG31 / pathotype 3-4-7</strain>
    </source>
</reference>
<proteinExistence type="predicted"/>
<feature type="region of interest" description="Disordered" evidence="1">
    <location>
        <begin position="89"/>
        <end position="135"/>
    </location>
</feature>
<evidence type="ECO:0000256" key="1">
    <source>
        <dbReference type="SAM" id="MobiDB-lite"/>
    </source>
</evidence>
<protein>
    <submittedName>
        <fullName evidence="2">Uncharacterized protein</fullName>
    </submittedName>
</protein>
<dbReference type="AlphaFoldDB" id="F4R3L6"/>
<sequence length="168" mass="19000">MASEADKYFDKLPGSNKFQCRLCKGRGFTDKAGHSNGKTHKSKVKDRRMVADDVGWDALADDIHVPDAGPADEIDEANEVDMTAWLQALRDQAASPTGNESDKEDLRPFNWQNFLAPPHDDDHDSINSEEDDEEIEEIPLALENDDDEEVNKWYPFEKKEVINLLSLP</sequence>
<dbReference type="OrthoDB" id="10368580at2759"/>
<gene>
    <name evidence="2" type="ORF">MELLADRAFT_101096</name>
</gene>
<accession>F4R3L6</accession>
<dbReference type="RefSeq" id="XP_007403587.1">
    <property type="nucleotide sequence ID" value="XM_007403525.1"/>
</dbReference>
<organism evidence="3">
    <name type="scientific">Melampsora larici-populina (strain 98AG31 / pathotype 3-4-7)</name>
    <name type="common">Poplar leaf rust fungus</name>
    <dbReference type="NCBI Taxonomy" id="747676"/>
    <lineage>
        <taxon>Eukaryota</taxon>
        <taxon>Fungi</taxon>
        <taxon>Dikarya</taxon>
        <taxon>Basidiomycota</taxon>
        <taxon>Pucciniomycotina</taxon>
        <taxon>Pucciniomycetes</taxon>
        <taxon>Pucciniales</taxon>
        <taxon>Melampsoraceae</taxon>
        <taxon>Melampsora</taxon>
    </lineage>
</organism>
<dbReference type="EMBL" id="GL883090">
    <property type="protein sequence ID" value="EGG12649.1"/>
    <property type="molecule type" value="Genomic_DNA"/>
</dbReference>
<dbReference type="HOGENOM" id="CLU_099514_0_0_1"/>